<proteinExistence type="predicted"/>
<accession>A0A370B746</accession>
<feature type="transmembrane region" description="Helical" evidence="2">
    <location>
        <begin position="65"/>
        <end position="88"/>
    </location>
</feature>
<feature type="compositionally biased region" description="Basic and acidic residues" evidence="1">
    <location>
        <begin position="296"/>
        <end position="309"/>
    </location>
</feature>
<feature type="region of interest" description="Disordered" evidence="1">
    <location>
        <begin position="296"/>
        <end position="333"/>
    </location>
</feature>
<keyword evidence="2" id="KW-0472">Membrane</keyword>
<evidence type="ECO:0000256" key="2">
    <source>
        <dbReference type="SAM" id="Phobius"/>
    </source>
</evidence>
<dbReference type="InterPro" id="IPR025238">
    <property type="entry name" value="DUF4184"/>
</dbReference>
<sequence length="333" mass="34922">MSHPAAVLPLLRRPFVPAALVAGSVAPDVPYFLGALGVAETSSADWYGPLLNATRTHSFVTGPFVALPFALGLVAAYALLRAPVTALLPPGLRPAAPERPAGARATARYAVWLLVSALIGIVSHLAWDSFTHGDGVLVAHVEPLRAEVLGGLTAARLLQYASTAFGLAACGRYLWRRRDRLRTDEGPAVARLAPVARWSVVALLVAAPVVGGAVHARADFHAYRHVTEVDFSRPTPVDLSDGTSETTYPERAALAPWGTVAEGVLTGAAKRAGGAFAAALLLYAAAWRLAALVRGQDRGTRGPEARDGEAPTPEARTPEDRNPAARNPAARDS</sequence>
<dbReference type="AlphaFoldDB" id="A0A370B746"/>
<name>A0A370B746_9ACTN</name>
<feature type="transmembrane region" description="Helical" evidence="2">
    <location>
        <begin position="195"/>
        <end position="216"/>
    </location>
</feature>
<feature type="transmembrane region" description="Helical" evidence="2">
    <location>
        <begin position="157"/>
        <end position="175"/>
    </location>
</feature>
<protein>
    <submittedName>
        <fullName evidence="3">DUF4184 family protein</fullName>
    </submittedName>
</protein>
<organism evidence="3 4">
    <name type="scientific">Streptomyces corynorhini</name>
    <dbReference type="NCBI Taxonomy" id="2282652"/>
    <lineage>
        <taxon>Bacteria</taxon>
        <taxon>Bacillati</taxon>
        <taxon>Actinomycetota</taxon>
        <taxon>Actinomycetes</taxon>
        <taxon>Kitasatosporales</taxon>
        <taxon>Streptomycetaceae</taxon>
        <taxon>Streptomyces</taxon>
    </lineage>
</organism>
<comment type="caution">
    <text evidence="3">The sequence shown here is derived from an EMBL/GenBank/DDBJ whole genome shotgun (WGS) entry which is preliminary data.</text>
</comment>
<dbReference type="EMBL" id="QQNA01000187">
    <property type="protein sequence ID" value="RDG35954.1"/>
    <property type="molecule type" value="Genomic_DNA"/>
</dbReference>
<dbReference type="OrthoDB" id="8481923at2"/>
<keyword evidence="2" id="KW-0812">Transmembrane</keyword>
<feature type="compositionally biased region" description="Basic and acidic residues" evidence="1">
    <location>
        <begin position="316"/>
        <end position="333"/>
    </location>
</feature>
<evidence type="ECO:0000313" key="4">
    <source>
        <dbReference type="Proteomes" id="UP000253741"/>
    </source>
</evidence>
<evidence type="ECO:0000256" key="1">
    <source>
        <dbReference type="SAM" id="MobiDB-lite"/>
    </source>
</evidence>
<feature type="transmembrane region" description="Helical" evidence="2">
    <location>
        <begin position="109"/>
        <end position="127"/>
    </location>
</feature>
<gene>
    <name evidence="3" type="ORF">DVH02_22730</name>
</gene>
<keyword evidence="2" id="KW-1133">Transmembrane helix</keyword>
<dbReference type="Pfam" id="PF13803">
    <property type="entry name" value="DUF4184"/>
    <property type="match status" value="1"/>
</dbReference>
<dbReference type="Proteomes" id="UP000253741">
    <property type="component" value="Unassembled WGS sequence"/>
</dbReference>
<evidence type="ECO:0000313" key="3">
    <source>
        <dbReference type="EMBL" id="RDG35954.1"/>
    </source>
</evidence>
<reference evidence="3 4" key="1">
    <citation type="submission" date="2018-07" db="EMBL/GenBank/DDBJ databases">
        <title>Streptomyces species from bats.</title>
        <authorList>
            <person name="Dunlap C."/>
        </authorList>
    </citation>
    <scope>NUCLEOTIDE SEQUENCE [LARGE SCALE GENOMIC DNA]</scope>
    <source>
        <strain evidence="3 4">AC230</strain>
    </source>
</reference>
<feature type="transmembrane region" description="Helical" evidence="2">
    <location>
        <begin position="272"/>
        <end position="291"/>
    </location>
</feature>
<keyword evidence="4" id="KW-1185">Reference proteome</keyword>